<dbReference type="CDD" id="cd03338">
    <property type="entry name" value="TCP1_delta"/>
    <property type="match status" value="1"/>
</dbReference>
<comment type="similarity">
    <text evidence="2 8">Belongs to the TCP-1 chaperonin family.</text>
</comment>
<dbReference type="GO" id="GO:0016887">
    <property type="term" value="F:ATP hydrolysis activity"/>
    <property type="evidence" value="ECO:0007669"/>
    <property type="project" value="InterPro"/>
</dbReference>
<dbReference type="NCBIfam" id="NF041083">
    <property type="entry name" value="thermosome_beta"/>
    <property type="match status" value="1"/>
</dbReference>
<dbReference type="GO" id="GO:0005524">
    <property type="term" value="F:ATP binding"/>
    <property type="evidence" value="ECO:0007669"/>
    <property type="project" value="UniProtKB-KW"/>
</dbReference>
<organism evidence="11">
    <name type="scientific">Schizaphis graminum</name>
    <name type="common">Green bug aphid</name>
    <dbReference type="NCBI Taxonomy" id="13262"/>
    <lineage>
        <taxon>Eukaryota</taxon>
        <taxon>Metazoa</taxon>
        <taxon>Ecdysozoa</taxon>
        <taxon>Arthropoda</taxon>
        <taxon>Hexapoda</taxon>
        <taxon>Insecta</taxon>
        <taxon>Pterygota</taxon>
        <taxon>Neoptera</taxon>
        <taxon>Paraneoptera</taxon>
        <taxon>Hemiptera</taxon>
        <taxon>Sternorrhyncha</taxon>
        <taxon>Aphidomorpha</taxon>
        <taxon>Aphidoidea</taxon>
        <taxon>Aphididae</taxon>
        <taxon>Aphidini</taxon>
        <taxon>Schizaphis</taxon>
    </lineage>
</organism>
<keyword evidence="4" id="KW-0963">Cytoplasm</keyword>
<evidence type="ECO:0000256" key="2">
    <source>
        <dbReference type="ARBA" id="ARBA00008020"/>
    </source>
</evidence>
<accession>A0A2S2N6E6</accession>
<dbReference type="PROSITE" id="PS00750">
    <property type="entry name" value="TCP1_1"/>
    <property type="match status" value="1"/>
</dbReference>
<dbReference type="SUPFAM" id="SSF54849">
    <property type="entry name" value="GroEL-intermediate domain like"/>
    <property type="match status" value="1"/>
</dbReference>
<evidence type="ECO:0000256" key="7">
    <source>
        <dbReference type="ARBA" id="ARBA00023186"/>
    </source>
</evidence>
<dbReference type="InterPro" id="IPR027409">
    <property type="entry name" value="GroEL-like_apical_dom_sf"/>
</dbReference>
<dbReference type="FunFam" id="3.50.7.10:FF:000010">
    <property type="entry name" value="T-complex protein 1 subunit delta"/>
    <property type="match status" value="1"/>
</dbReference>
<dbReference type="InterPro" id="IPR027413">
    <property type="entry name" value="GROEL-like_equatorial_sf"/>
</dbReference>
<dbReference type="InterPro" id="IPR053374">
    <property type="entry name" value="TCP-1_chaperonin"/>
</dbReference>
<evidence type="ECO:0000256" key="1">
    <source>
        <dbReference type="ARBA" id="ARBA00004496"/>
    </source>
</evidence>
<dbReference type="InterPro" id="IPR017998">
    <property type="entry name" value="Chaperone_TCP-1"/>
</dbReference>
<dbReference type="EMBL" id="GGMR01000050">
    <property type="protein sequence ID" value="MBY12669.1"/>
    <property type="molecule type" value="Transcribed_RNA"/>
</dbReference>
<dbReference type="InterPro" id="IPR027410">
    <property type="entry name" value="TCP-1-like_intermed_sf"/>
</dbReference>
<dbReference type="InterPro" id="IPR054827">
    <property type="entry name" value="thermosome_alpha"/>
</dbReference>
<keyword evidence="5 8" id="KW-0547">Nucleotide-binding</keyword>
<dbReference type="PANTHER" id="PTHR11353">
    <property type="entry name" value="CHAPERONIN"/>
    <property type="match status" value="1"/>
</dbReference>
<dbReference type="Gene3D" id="3.50.7.10">
    <property type="entry name" value="GroEL"/>
    <property type="match status" value="1"/>
</dbReference>
<dbReference type="SUPFAM" id="SSF52029">
    <property type="entry name" value="GroEL apical domain-like"/>
    <property type="match status" value="1"/>
</dbReference>
<dbReference type="Gene3D" id="1.10.560.10">
    <property type="entry name" value="GroEL-like equatorial domain"/>
    <property type="match status" value="1"/>
</dbReference>
<dbReference type="GO" id="GO:0005737">
    <property type="term" value="C:cytoplasm"/>
    <property type="evidence" value="ECO:0007669"/>
    <property type="project" value="UniProtKB-SubCell"/>
</dbReference>
<keyword evidence="7 8" id="KW-0143">Chaperone</keyword>
<dbReference type="GO" id="GO:0051082">
    <property type="term" value="F:unfolded protein binding"/>
    <property type="evidence" value="ECO:0007669"/>
    <property type="project" value="InterPro"/>
</dbReference>
<dbReference type="InterPro" id="IPR012717">
    <property type="entry name" value="Chap_CCT_delta"/>
</dbReference>
<feature type="region of interest" description="Disordered" evidence="10">
    <location>
        <begin position="1"/>
        <end position="24"/>
    </location>
</feature>
<dbReference type="SUPFAM" id="SSF48592">
    <property type="entry name" value="GroEL equatorial domain-like"/>
    <property type="match status" value="1"/>
</dbReference>
<evidence type="ECO:0000256" key="10">
    <source>
        <dbReference type="SAM" id="MobiDB-lite"/>
    </source>
</evidence>
<evidence type="ECO:0000256" key="4">
    <source>
        <dbReference type="ARBA" id="ARBA00022490"/>
    </source>
</evidence>
<evidence type="ECO:0000256" key="8">
    <source>
        <dbReference type="RuleBase" id="RU004187"/>
    </source>
</evidence>
<protein>
    <recommendedName>
        <fullName evidence="3 9">T-complex protein 1 subunit delta</fullName>
    </recommendedName>
</protein>
<dbReference type="PRINTS" id="PR00304">
    <property type="entry name" value="TCOMPLEXTCP1"/>
</dbReference>
<dbReference type="AlphaFoldDB" id="A0A2S2N6E6"/>
<evidence type="ECO:0000313" key="11">
    <source>
        <dbReference type="EMBL" id="MBY12669.1"/>
    </source>
</evidence>
<dbReference type="Pfam" id="PF00118">
    <property type="entry name" value="Cpn60_TCP1"/>
    <property type="match status" value="1"/>
</dbReference>
<reference evidence="11" key="1">
    <citation type="submission" date="2018-04" db="EMBL/GenBank/DDBJ databases">
        <title>Transcriptome of Schizaphis graminum biotype I.</title>
        <authorList>
            <person name="Scully E.D."/>
            <person name="Geib S.M."/>
            <person name="Palmer N.A."/>
            <person name="Koch K."/>
            <person name="Bradshaw J."/>
            <person name="Heng-Moss T."/>
            <person name="Sarath G."/>
        </authorList>
    </citation>
    <scope>NUCLEOTIDE SEQUENCE</scope>
</reference>
<dbReference type="Gene3D" id="3.30.260.10">
    <property type="entry name" value="TCP-1-like chaperonin intermediate domain"/>
    <property type="match status" value="1"/>
</dbReference>
<sequence>MVAFSGSGDSKQATNAYKDKSKPAEIRKSNISAAKAVADAIRTSLGPKGMDKMIQSANGEVAITNDGATILKQMNVIHPAAKMLVELSNAQDVEAGDGTTSVVVIAGALLEASEKLLQKGIHPTGISDGFQKAAAKSIEIIKNMATPILLTDRESLVKSASTALNSKVVSQQSSLLAPLAVDAVLKVVDPAKDTNVDLKDIKVIKKLGGTVEDTKLIDGLVFTQKSSNVNGPRKIEKAKIGLIQFCISPPKTDMDYNVVVSDYTAMDRVLREERAYILNIVKQIKKAGCNVLLIQKSILRDALSELAIHFLDKIKCMVINNIEREDIDYVCKTLNCRPIASLDHFVAENLVSADLVEDVMTGNSHFVQITGINNPGRTVSIIVRGSNKLVLEEAERSIHDALCVIRCLVKHRALLAGGGAPEIEISLKLAELARLVTGVDAYCYRAFAQALEVIPLTLAENAGLNPITTVTELRNRHSQGEVTAGINVRKGAITNILEENVVQPLLVSISAITLASETVRSILKIDDIVNTRGY</sequence>
<evidence type="ECO:0000256" key="9">
    <source>
        <dbReference type="RuleBase" id="RU004192"/>
    </source>
</evidence>
<evidence type="ECO:0000256" key="5">
    <source>
        <dbReference type="ARBA" id="ARBA00022741"/>
    </source>
</evidence>
<dbReference type="InterPro" id="IPR002423">
    <property type="entry name" value="Cpn60/GroEL/TCP-1"/>
</dbReference>
<keyword evidence="6 8" id="KW-0067">ATP-binding</keyword>
<dbReference type="NCBIfam" id="NF041082">
    <property type="entry name" value="thermosome_alpha"/>
    <property type="match status" value="1"/>
</dbReference>
<dbReference type="NCBIfam" id="TIGR02342">
    <property type="entry name" value="chap_CCT_delta"/>
    <property type="match status" value="1"/>
</dbReference>
<proteinExistence type="inferred from homology"/>
<dbReference type="InterPro" id="IPR002194">
    <property type="entry name" value="Chaperonin_TCP-1_CS"/>
</dbReference>
<evidence type="ECO:0000256" key="3">
    <source>
        <dbReference type="ARBA" id="ARBA00016107"/>
    </source>
</evidence>
<comment type="subcellular location">
    <subcellularLocation>
        <location evidence="1">Cytoplasm</location>
    </subcellularLocation>
</comment>
<evidence type="ECO:0000256" key="6">
    <source>
        <dbReference type="ARBA" id="ARBA00022840"/>
    </source>
</evidence>
<gene>
    <name evidence="11" type="primary">TCPD</name>
    <name evidence="11" type="ORF">g.90175</name>
</gene>
<dbReference type="GO" id="GO:0140662">
    <property type="term" value="F:ATP-dependent protein folding chaperone"/>
    <property type="evidence" value="ECO:0007669"/>
    <property type="project" value="InterPro"/>
</dbReference>
<dbReference type="PROSITE" id="PS00751">
    <property type="entry name" value="TCP1_2"/>
    <property type="match status" value="1"/>
</dbReference>
<dbReference type="PROSITE" id="PS00995">
    <property type="entry name" value="TCP1_3"/>
    <property type="match status" value="1"/>
</dbReference>
<name>A0A2S2N6E6_SCHGA</name>